<dbReference type="SUPFAM" id="SSF56112">
    <property type="entry name" value="Protein kinase-like (PK-like)"/>
    <property type="match status" value="1"/>
</dbReference>
<feature type="domain" description="Serine/threonine-protein kinase haspin C-terminal" evidence="9">
    <location>
        <begin position="148"/>
        <end position="225"/>
    </location>
</feature>
<evidence type="ECO:0000256" key="7">
    <source>
        <dbReference type="ARBA" id="ARBA00047899"/>
    </source>
</evidence>
<dbReference type="GO" id="GO:0000278">
    <property type="term" value="P:mitotic cell cycle"/>
    <property type="evidence" value="ECO:0007669"/>
    <property type="project" value="TreeGrafter"/>
</dbReference>
<dbReference type="OrthoDB" id="21018at2759"/>
<dbReference type="Pfam" id="PF12330">
    <property type="entry name" value="Haspin_kinase"/>
    <property type="match status" value="1"/>
</dbReference>
<dbReference type="EMBL" id="FN654006">
    <property type="protein sequence ID" value="CBY16251.1"/>
    <property type="molecule type" value="Genomic_DNA"/>
</dbReference>
<dbReference type="InParanoid" id="E4Y327"/>
<comment type="catalytic activity">
    <reaction evidence="8">
        <text>L-seryl-[protein] + ATP = O-phospho-L-seryl-[protein] + ADP + H(+)</text>
        <dbReference type="Rhea" id="RHEA:17989"/>
        <dbReference type="Rhea" id="RHEA-COMP:9863"/>
        <dbReference type="Rhea" id="RHEA-COMP:11604"/>
        <dbReference type="ChEBI" id="CHEBI:15378"/>
        <dbReference type="ChEBI" id="CHEBI:29999"/>
        <dbReference type="ChEBI" id="CHEBI:30616"/>
        <dbReference type="ChEBI" id="CHEBI:83421"/>
        <dbReference type="ChEBI" id="CHEBI:456216"/>
        <dbReference type="EC" id="2.7.11.1"/>
    </reaction>
</comment>
<keyword evidence="2" id="KW-0723">Serine/threonine-protein kinase</keyword>
<reference evidence="10" key="1">
    <citation type="journal article" date="2010" name="Science">
        <title>Plasticity of animal genome architecture unmasked by rapid evolution of a pelagic tunicate.</title>
        <authorList>
            <person name="Denoeud F."/>
            <person name="Henriet S."/>
            <person name="Mungpakdee S."/>
            <person name="Aury J.M."/>
            <person name="Da Silva C."/>
            <person name="Brinkmann H."/>
            <person name="Mikhaleva J."/>
            <person name="Olsen L.C."/>
            <person name="Jubin C."/>
            <person name="Canestro C."/>
            <person name="Bouquet J.M."/>
            <person name="Danks G."/>
            <person name="Poulain J."/>
            <person name="Campsteijn C."/>
            <person name="Adamski M."/>
            <person name="Cross I."/>
            <person name="Yadetie F."/>
            <person name="Muffato M."/>
            <person name="Louis A."/>
            <person name="Butcher S."/>
            <person name="Tsagkogeorga G."/>
            <person name="Konrad A."/>
            <person name="Singh S."/>
            <person name="Jensen M.F."/>
            <person name="Cong E.H."/>
            <person name="Eikeseth-Otteraa H."/>
            <person name="Noel B."/>
            <person name="Anthouard V."/>
            <person name="Porcel B.M."/>
            <person name="Kachouri-Lafond R."/>
            <person name="Nishino A."/>
            <person name="Ugolini M."/>
            <person name="Chourrout P."/>
            <person name="Nishida H."/>
            <person name="Aasland R."/>
            <person name="Huzurbazar S."/>
            <person name="Westhof E."/>
            <person name="Delsuc F."/>
            <person name="Lehrach H."/>
            <person name="Reinhardt R."/>
            <person name="Weissenbach J."/>
            <person name="Roy S.W."/>
            <person name="Artiguenave F."/>
            <person name="Postlethwait J.H."/>
            <person name="Manak J.R."/>
            <person name="Thompson E.M."/>
            <person name="Jaillon O."/>
            <person name="Du Pasquier L."/>
            <person name="Boudinot P."/>
            <person name="Liberles D.A."/>
            <person name="Volff J.N."/>
            <person name="Philippe H."/>
            <person name="Lenhard B."/>
            <person name="Roest Crollius H."/>
            <person name="Wincker P."/>
            <person name="Chourrout D."/>
        </authorList>
    </citation>
    <scope>NUCLEOTIDE SEQUENCE [LARGE SCALE GENOMIC DNA]</scope>
</reference>
<evidence type="ECO:0000256" key="5">
    <source>
        <dbReference type="ARBA" id="ARBA00022777"/>
    </source>
</evidence>
<evidence type="ECO:0000256" key="8">
    <source>
        <dbReference type="ARBA" id="ARBA00048679"/>
    </source>
</evidence>
<evidence type="ECO:0000313" key="11">
    <source>
        <dbReference type="Proteomes" id="UP000001307"/>
    </source>
</evidence>
<dbReference type="PANTHER" id="PTHR24419">
    <property type="entry name" value="INTERLEUKIN-1 RECEPTOR-ASSOCIATED KINASE"/>
    <property type="match status" value="1"/>
</dbReference>
<dbReference type="EC" id="2.7.11.1" evidence="1"/>
<organism evidence="10">
    <name type="scientific">Oikopleura dioica</name>
    <name type="common">Tunicate</name>
    <dbReference type="NCBI Taxonomy" id="34765"/>
    <lineage>
        <taxon>Eukaryota</taxon>
        <taxon>Metazoa</taxon>
        <taxon>Chordata</taxon>
        <taxon>Tunicata</taxon>
        <taxon>Appendicularia</taxon>
        <taxon>Copelata</taxon>
        <taxon>Oikopleuridae</taxon>
        <taxon>Oikopleura</taxon>
    </lineage>
</organism>
<feature type="non-terminal residue" evidence="10">
    <location>
        <position position="1"/>
    </location>
</feature>
<dbReference type="GO" id="GO:0035556">
    <property type="term" value="P:intracellular signal transduction"/>
    <property type="evidence" value="ECO:0007669"/>
    <property type="project" value="TreeGrafter"/>
</dbReference>
<gene>
    <name evidence="10" type="ORF">GSOID_T00016596001</name>
</gene>
<evidence type="ECO:0000259" key="9">
    <source>
        <dbReference type="SMART" id="SM01331"/>
    </source>
</evidence>
<evidence type="ECO:0000313" key="10">
    <source>
        <dbReference type="EMBL" id="CBY16251.1"/>
    </source>
</evidence>
<dbReference type="Gene3D" id="1.10.510.10">
    <property type="entry name" value="Transferase(Phosphotransferase) domain 1"/>
    <property type="match status" value="1"/>
</dbReference>
<evidence type="ECO:0000256" key="4">
    <source>
        <dbReference type="ARBA" id="ARBA00022741"/>
    </source>
</evidence>
<dbReference type="Gene3D" id="3.30.200.20">
    <property type="entry name" value="Phosphorylase Kinase, domain 1"/>
    <property type="match status" value="1"/>
</dbReference>
<dbReference type="Proteomes" id="UP000001307">
    <property type="component" value="Unassembled WGS sequence"/>
</dbReference>
<evidence type="ECO:0000256" key="3">
    <source>
        <dbReference type="ARBA" id="ARBA00022679"/>
    </source>
</evidence>
<dbReference type="SMART" id="SM01331">
    <property type="entry name" value="DUF3635"/>
    <property type="match status" value="1"/>
</dbReference>
<proteinExistence type="predicted"/>
<dbReference type="GO" id="GO:0005634">
    <property type="term" value="C:nucleus"/>
    <property type="evidence" value="ECO:0007669"/>
    <property type="project" value="TreeGrafter"/>
</dbReference>
<dbReference type="InterPro" id="IPR024604">
    <property type="entry name" value="GSG2_C"/>
</dbReference>
<dbReference type="InterPro" id="IPR011009">
    <property type="entry name" value="Kinase-like_dom_sf"/>
</dbReference>
<keyword evidence="5" id="KW-0418">Kinase</keyword>
<evidence type="ECO:0000256" key="2">
    <source>
        <dbReference type="ARBA" id="ARBA00022527"/>
    </source>
</evidence>
<dbReference type="AlphaFoldDB" id="E4Y327"/>
<name>E4Y327_OIKDI</name>
<evidence type="ECO:0000256" key="1">
    <source>
        <dbReference type="ARBA" id="ARBA00012513"/>
    </source>
</evidence>
<dbReference type="GO" id="GO:0005737">
    <property type="term" value="C:cytoplasm"/>
    <property type="evidence" value="ECO:0007669"/>
    <property type="project" value="TreeGrafter"/>
</dbReference>
<keyword evidence="11" id="KW-1185">Reference proteome</keyword>
<accession>E4Y327</accession>
<keyword evidence="4" id="KW-0547">Nucleotide-binding</keyword>
<dbReference type="PANTHER" id="PTHR24419:SF18">
    <property type="entry name" value="SERINE_THREONINE-PROTEIN KINASE HASPIN"/>
    <property type="match status" value="1"/>
</dbReference>
<evidence type="ECO:0000256" key="6">
    <source>
        <dbReference type="ARBA" id="ARBA00022840"/>
    </source>
</evidence>
<protein>
    <recommendedName>
        <fullName evidence="1">non-specific serine/threonine protein kinase</fullName>
        <ecNumber evidence="1">2.7.11.1</ecNumber>
    </recommendedName>
</protein>
<dbReference type="GO" id="GO:0005524">
    <property type="term" value="F:ATP binding"/>
    <property type="evidence" value="ECO:0007669"/>
    <property type="project" value="UniProtKB-KW"/>
</dbReference>
<sequence>IASALETANLAGFCHVKKATVCKGLYAKPLRDAWEKFDKEKESENDKPWEVLKDKSQLYMILTMKNCGTDLDAAKLSAKEAVNLVKDISETISRAERAIEFEHRDLHTGNILVQRIDEKLVPTVIDFTLSRAKHPVHGPIFADLELDHEIFEGSGDPQFEVYRDMQVESQKDWSKFCPTTNVLWLKFLAGWLGRNINSSKTSARLIRFSSSSSLPHSSEEFLSLFISKFKNML</sequence>
<comment type="catalytic activity">
    <reaction evidence="7">
        <text>L-threonyl-[protein] + ATP = O-phospho-L-threonyl-[protein] + ADP + H(+)</text>
        <dbReference type="Rhea" id="RHEA:46608"/>
        <dbReference type="Rhea" id="RHEA-COMP:11060"/>
        <dbReference type="Rhea" id="RHEA-COMP:11605"/>
        <dbReference type="ChEBI" id="CHEBI:15378"/>
        <dbReference type="ChEBI" id="CHEBI:30013"/>
        <dbReference type="ChEBI" id="CHEBI:30616"/>
        <dbReference type="ChEBI" id="CHEBI:61977"/>
        <dbReference type="ChEBI" id="CHEBI:456216"/>
        <dbReference type="EC" id="2.7.11.1"/>
    </reaction>
</comment>
<keyword evidence="6" id="KW-0067">ATP-binding</keyword>
<keyword evidence="3" id="KW-0808">Transferase</keyword>
<dbReference type="GO" id="GO:0072354">
    <property type="term" value="F:histone H3T3 kinase activity"/>
    <property type="evidence" value="ECO:0007669"/>
    <property type="project" value="TreeGrafter"/>
</dbReference>